<gene>
    <name evidence="3" type="ORF">H4W80_000180</name>
</gene>
<dbReference type="InterPro" id="IPR047057">
    <property type="entry name" value="MerR_fam"/>
</dbReference>
<comment type="caution">
    <text evidence="3">The sequence shown here is derived from an EMBL/GenBank/DDBJ whole genome shotgun (WGS) entry which is preliminary data.</text>
</comment>
<dbReference type="EMBL" id="JADBEK010000001">
    <property type="protein sequence ID" value="MBE1581922.1"/>
    <property type="molecule type" value="Genomic_DNA"/>
</dbReference>
<dbReference type="PANTHER" id="PTHR30204:SF89">
    <property type="entry name" value="HTH MERR-TYPE DOMAIN-CONTAINING PROTEIN"/>
    <property type="match status" value="1"/>
</dbReference>
<evidence type="ECO:0000313" key="4">
    <source>
        <dbReference type="Proteomes" id="UP000633509"/>
    </source>
</evidence>
<dbReference type="SMART" id="SM00422">
    <property type="entry name" value="HTH_MERR"/>
    <property type="match status" value="1"/>
</dbReference>
<dbReference type="Gene3D" id="1.10.1660.10">
    <property type="match status" value="1"/>
</dbReference>
<evidence type="ECO:0000256" key="1">
    <source>
        <dbReference type="ARBA" id="ARBA00023125"/>
    </source>
</evidence>
<dbReference type="Proteomes" id="UP000633509">
    <property type="component" value="Unassembled WGS sequence"/>
</dbReference>
<dbReference type="Pfam" id="PF13411">
    <property type="entry name" value="MerR_1"/>
    <property type="match status" value="1"/>
</dbReference>
<dbReference type="InterPro" id="IPR009061">
    <property type="entry name" value="DNA-bd_dom_put_sf"/>
</dbReference>
<protein>
    <submittedName>
        <fullName evidence="3">DNA-binding transcriptional MerR regulator</fullName>
    </submittedName>
</protein>
<keyword evidence="4" id="KW-1185">Reference proteome</keyword>
<dbReference type="SUPFAM" id="SSF46955">
    <property type="entry name" value="Putative DNA-binding domain"/>
    <property type="match status" value="1"/>
</dbReference>
<dbReference type="InterPro" id="IPR000551">
    <property type="entry name" value="MerR-type_HTH_dom"/>
</dbReference>
<name>A0ABR9LNS0_9ACTN</name>
<sequence>MSIGEVLALLQGEFPDVTISKIRFLEGEGLIEPERSPSGYRKFTHLHVEQLRFILREQRDHYLPLRVIKDRMAESFGRPRAVQEKTEVRLSRAELLEAAEIDEETLTELEDYGLLAPVARRYDEEALNVARSVGALARFGLHARHLRAVKAAAERECGLVEQAVAPILKRRAPGAIGEADEVARELSTLLLDLHASLVRSGIRSVLGR</sequence>
<feature type="domain" description="HTH merR-type" evidence="2">
    <location>
        <begin position="1"/>
        <end position="74"/>
    </location>
</feature>
<keyword evidence="1 3" id="KW-0238">DNA-binding</keyword>
<organism evidence="3 4">
    <name type="scientific">Nonomuraea angiospora</name>
    <dbReference type="NCBI Taxonomy" id="46172"/>
    <lineage>
        <taxon>Bacteria</taxon>
        <taxon>Bacillati</taxon>
        <taxon>Actinomycetota</taxon>
        <taxon>Actinomycetes</taxon>
        <taxon>Streptosporangiales</taxon>
        <taxon>Streptosporangiaceae</taxon>
        <taxon>Nonomuraea</taxon>
    </lineage>
</organism>
<dbReference type="PROSITE" id="PS50937">
    <property type="entry name" value="HTH_MERR_2"/>
    <property type="match status" value="1"/>
</dbReference>
<accession>A0ABR9LNS0</accession>
<dbReference type="RefSeq" id="WP_225963172.1">
    <property type="nucleotide sequence ID" value="NZ_JADBEK010000001.1"/>
</dbReference>
<proteinExistence type="predicted"/>
<reference evidence="3 4" key="1">
    <citation type="submission" date="2020-10" db="EMBL/GenBank/DDBJ databases">
        <title>Sequencing the genomes of 1000 actinobacteria strains.</title>
        <authorList>
            <person name="Klenk H.-P."/>
        </authorList>
    </citation>
    <scope>NUCLEOTIDE SEQUENCE [LARGE SCALE GENOMIC DNA]</scope>
    <source>
        <strain evidence="3 4">DSM 43173</strain>
    </source>
</reference>
<evidence type="ECO:0000313" key="3">
    <source>
        <dbReference type="EMBL" id="MBE1581922.1"/>
    </source>
</evidence>
<dbReference type="GO" id="GO:0003677">
    <property type="term" value="F:DNA binding"/>
    <property type="evidence" value="ECO:0007669"/>
    <property type="project" value="UniProtKB-KW"/>
</dbReference>
<evidence type="ECO:0000259" key="2">
    <source>
        <dbReference type="PROSITE" id="PS50937"/>
    </source>
</evidence>
<dbReference type="CDD" id="cd00592">
    <property type="entry name" value="HTH_MerR-like"/>
    <property type="match status" value="1"/>
</dbReference>
<dbReference type="PANTHER" id="PTHR30204">
    <property type="entry name" value="REDOX-CYCLING DRUG-SENSING TRANSCRIPTIONAL ACTIVATOR SOXR"/>
    <property type="match status" value="1"/>
</dbReference>